<evidence type="ECO:0000256" key="1">
    <source>
        <dbReference type="ARBA" id="ARBA00023002"/>
    </source>
</evidence>
<dbReference type="GO" id="GO:0016705">
    <property type="term" value="F:oxidoreductase activity, acting on paired donors, with incorporation or reduction of molecular oxygen"/>
    <property type="evidence" value="ECO:0007669"/>
    <property type="project" value="InterPro"/>
</dbReference>
<dbReference type="PANTHER" id="PTHR43244">
    <property type="match status" value="1"/>
</dbReference>
<feature type="domain" description="Luciferase-like" evidence="2">
    <location>
        <begin position="20"/>
        <end position="231"/>
    </location>
</feature>
<evidence type="ECO:0000313" key="3">
    <source>
        <dbReference type="EMBL" id="SVC81393.1"/>
    </source>
</evidence>
<dbReference type="InterPro" id="IPR019922">
    <property type="entry name" value="Lucif-like_OxRdatse_MSMEG_4141"/>
</dbReference>
<evidence type="ECO:0000259" key="2">
    <source>
        <dbReference type="Pfam" id="PF00296"/>
    </source>
</evidence>
<dbReference type="NCBIfam" id="TIGR03620">
    <property type="entry name" value="F420_MSMEG_4141"/>
    <property type="match status" value="1"/>
</dbReference>
<dbReference type="InterPro" id="IPR050564">
    <property type="entry name" value="F420-G6PD/mer"/>
</dbReference>
<dbReference type="Pfam" id="PF00296">
    <property type="entry name" value="Bac_luciferase"/>
    <property type="match status" value="1"/>
</dbReference>
<dbReference type="InterPro" id="IPR036661">
    <property type="entry name" value="Luciferase-like_sf"/>
</dbReference>
<proteinExistence type="predicted"/>
<gene>
    <name evidence="3" type="ORF">METZ01_LOCUS334247</name>
</gene>
<accession>A0A382Q751</accession>
<reference evidence="3" key="1">
    <citation type="submission" date="2018-05" db="EMBL/GenBank/DDBJ databases">
        <authorList>
            <person name="Lanie J.A."/>
            <person name="Ng W.-L."/>
            <person name="Kazmierczak K.M."/>
            <person name="Andrzejewski T.M."/>
            <person name="Davidsen T.M."/>
            <person name="Wayne K.J."/>
            <person name="Tettelin H."/>
            <person name="Glass J.I."/>
            <person name="Rusch D."/>
            <person name="Podicherti R."/>
            <person name="Tsui H.-C.T."/>
            <person name="Winkler M.E."/>
        </authorList>
    </citation>
    <scope>NUCLEOTIDE SEQUENCE</scope>
</reference>
<dbReference type="AlphaFoldDB" id="A0A382Q751"/>
<sequence length="232" mass="24926">VEVTLDPGRIGVWTGLLDSLPAARAVETVAELESMGYGAVWIPETVGRDALVHAGLLLGGSERIVVATGIANVYARDAVTMANGARTLAEAYPDRFLLGVGVSHEPLVARVRGHDWGRPVTYLRRYLQAMADAPYWAHRPSADPPVCVGALGPRALALAAELTWGAHPYNVTVDHTAGARELMGPDAFLAPMAAVTVESDASRAREIGRQTLGFYLDLPNYRNSLRRQGFDD</sequence>
<dbReference type="Gene3D" id="3.20.20.30">
    <property type="entry name" value="Luciferase-like domain"/>
    <property type="match status" value="1"/>
</dbReference>
<dbReference type="InterPro" id="IPR011251">
    <property type="entry name" value="Luciferase-like_dom"/>
</dbReference>
<organism evidence="3">
    <name type="scientific">marine metagenome</name>
    <dbReference type="NCBI Taxonomy" id="408172"/>
    <lineage>
        <taxon>unclassified sequences</taxon>
        <taxon>metagenomes</taxon>
        <taxon>ecological metagenomes</taxon>
    </lineage>
</organism>
<feature type="non-terminal residue" evidence="3">
    <location>
        <position position="1"/>
    </location>
</feature>
<protein>
    <recommendedName>
        <fullName evidence="2">Luciferase-like domain-containing protein</fullName>
    </recommendedName>
</protein>
<dbReference type="SUPFAM" id="SSF51679">
    <property type="entry name" value="Bacterial luciferase-like"/>
    <property type="match status" value="1"/>
</dbReference>
<keyword evidence="1" id="KW-0560">Oxidoreductase</keyword>
<name>A0A382Q751_9ZZZZ</name>
<dbReference type="EMBL" id="UINC01112443">
    <property type="protein sequence ID" value="SVC81393.1"/>
    <property type="molecule type" value="Genomic_DNA"/>
</dbReference>
<feature type="non-terminal residue" evidence="3">
    <location>
        <position position="232"/>
    </location>
</feature>
<dbReference type="PANTHER" id="PTHR43244:SF1">
    <property type="entry name" value="5,10-METHYLENETETRAHYDROMETHANOPTERIN REDUCTASE"/>
    <property type="match status" value="1"/>
</dbReference>